<keyword evidence="6" id="KW-1185">Reference proteome</keyword>
<evidence type="ECO:0000256" key="3">
    <source>
        <dbReference type="SAM" id="MobiDB-lite"/>
    </source>
</evidence>
<dbReference type="PANTHER" id="PTHR45625">
    <property type="entry name" value="PEPTIDYL-PROLYL CIS-TRANS ISOMERASE-RELATED"/>
    <property type="match status" value="1"/>
</dbReference>
<dbReference type="InterPro" id="IPR044666">
    <property type="entry name" value="Cyclophilin_A-like"/>
</dbReference>
<dbReference type="InterPro" id="IPR029000">
    <property type="entry name" value="Cyclophilin-like_dom_sf"/>
</dbReference>
<evidence type="ECO:0000256" key="1">
    <source>
        <dbReference type="ARBA" id="ARBA00004123"/>
    </source>
</evidence>
<dbReference type="Pfam" id="PF00160">
    <property type="entry name" value="Pro_isomerase"/>
    <property type="match status" value="1"/>
</dbReference>
<comment type="caution">
    <text evidence="5">The sequence shown here is derived from an EMBL/GenBank/DDBJ whole genome shotgun (WGS) entry which is preliminary data.</text>
</comment>
<dbReference type="SUPFAM" id="SSF50891">
    <property type="entry name" value="Cyclophilin-like"/>
    <property type="match status" value="1"/>
</dbReference>
<dbReference type="PROSITE" id="PS50072">
    <property type="entry name" value="CSA_PPIASE_2"/>
    <property type="match status" value="1"/>
</dbReference>
<dbReference type="Gene3D" id="2.40.100.10">
    <property type="entry name" value="Cyclophilin-like"/>
    <property type="match status" value="1"/>
</dbReference>
<evidence type="ECO:0000256" key="2">
    <source>
        <dbReference type="ARBA" id="ARBA00023242"/>
    </source>
</evidence>
<feature type="compositionally biased region" description="Polar residues" evidence="3">
    <location>
        <begin position="248"/>
        <end position="265"/>
    </location>
</feature>
<proteinExistence type="predicted"/>
<feature type="non-terminal residue" evidence="5">
    <location>
        <position position="1"/>
    </location>
</feature>
<organism evidence="5 6">
    <name type="scientific">Prorocentrum cordatum</name>
    <dbReference type="NCBI Taxonomy" id="2364126"/>
    <lineage>
        <taxon>Eukaryota</taxon>
        <taxon>Sar</taxon>
        <taxon>Alveolata</taxon>
        <taxon>Dinophyceae</taxon>
        <taxon>Prorocentrales</taxon>
        <taxon>Prorocentraceae</taxon>
        <taxon>Prorocentrum</taxon>
    </lineage>
</organism>
<dbReference type="InterPro" id="IPR002130">
    <property type="entry name" value="Cyclophilin-type_PPIase_dom"/>
</dbReference>
<dbReference type="Proteomes" id="UP001189429">
    <property type="component" value="Unassembled WGS sequence"/>
</dbReference>
<feature type="domain" description="PPIase cyclophilin-type" evidence="4">
    <location>
        <begin position="65"/>
        <end position="196"/>
    </location>
</feature>
<sequence length="289" mass="31493">VMLNISCPQNVYPGDRMYMTKNLADGRWSIKNVVRNELPKVVLEKSGMVQRKTATQLAADLADPTICMVELETSKGPIKLRIAPAWSPKGAQRFLQLVTNRYYTDLPVYRAVPEFLIQFGVTDDTARSGAYEAIKDDYPRGVPVEDGSICFAAAGPDTRTSTICIFLAAFDELGRNPWETPIGKVCPESMGVLHSIFTGYGDPASREVGGMGSGAGHAVLGERHAYLLFPHGTEQEARKNARTLPITRASQESRASGGPTKSSASKLRDEPGGSIGLLRRFVAVLKLYE</sequence>
<evidence type="ECO:0000313" key="6">
    <source>
        <dbReference type="Proteomes" id="UP001189429"/>
    </source>
</evidence>
<evidence type="ECO:0000313" key="5">
    <source>
        <dbReference type="EMBL" id="CAK0884793.1"/>
    </source>
</evidence>
<feature type="region of interest" description="Disordered" evidence="3">
    <location>
        <begin position="245"/>
        <end position="269"/>
    </location>
</feature>
<dbReference type="PANTHER" id="PTHR45625:SF6">
    <property type="entry name" value="SPLICEOSOME-ASSOCIATED PROTEIN CWC27 HOMOLOG"/>
    <property type="match status" value="1"/>
</dbReference>
<reference evidence="5" key="1">
    <citation type="submission" date="2023-10" db="EMBL/GenBank/DDBJ databases">
        <authorList>
            <person name="Chen Y."/>
            <person name="Shah S."/>
            <person name="Dougan E. K."/>
            <person name="Thang M."/>
            <person name="Chan C."/>
        </authorList>
    </citation>
    <scope>NUCLEOTIDE SEQUENCE [LARGE SCALE GENOMIC DNA]</scope>
</reference>
<comment type="subcellular location">
    <subcellularLocation>
        <location evidence="1">Nucleus</location>
    </subcellularLocation>
</comment>
<gene>
    <name evidence="5" type="ORF">PCOR1329_LOCUS66592</name>
</gene>
<protein>
    <recommendedName>
        <fullName evidence="4">PPIase cyclophilin-type domain-containing protein</fullName>
    </recommendedName>
</protein>
<evidence type="ECO:0000259" key="4">
    <source>
        <dbReference type="PROSITE" id="PS50072"/>
    </source>
</evidence>
<dbReference type="EMBL" id="CAUYUJ010018588">
    <property type="protein sequence ID" value="CAK0884793.1"/>
    <property type="molecule type" value="Genomic_DNA"/>
</dbReference>
<keyword evidence="2" id="KW-0539">Nucleus</keyword>
<accession>A0ABN9WEM3</accession>
<name>A0ABN9WEM3_9DINO</name>